<dbReference type="PANTHER" id="PTHR30250:SF10">
    <property type="entry name" value="LIPOPOLYSACCHARIDE BIOSYNTHESIS PROTEIN WZXC"/>
    <property type="match status" value="1"/>
</dbReference>
<feature type="transmembrane region" description="Helical" evidence="7">
    <location>
        <begin position="54"/>
        <end position="79"/>
    </location>
</feature>
<comment type="subcellular location">
    <subcellularLocation>
        <location evidence="1">Cell membrane</location>
        <topology evidence="1">Multi-pass membrane protein</topology>
    </subcellularLocation>
</comment>
<evidence type="ECO:0008006" key="10">
    <source>
        <dbReference type="Google" id="ProtNLM"/>
    </source>
</evidence>
<name>A0A2M8L7Y2_9BACT</name>
<feature type="transmembrane region" description="Helical" evidence="7">
    <location>
        <begin position="185"/>
        <end position="205"/>
    </location>
</feature>
<evidence type="ECO:0000256" key="1">
    <source>
        <dbReference type="ARBA" id="ARBA00004651"/>
    </source>
</evidence>
<dbReference type="Proteomes" id="UP000231579">
    <property type="component" value="Unassembled WGS sequence"/>
</dbReference>
<keyword evidence="4 7" id="KW-0812">Transmembrane</keyword>
<sequence length="262" mass="29464">MTEVVDTPEIEFEVIKQRTATGVASFLLRMIFLQMVTFVASIFVSRFLSPFAFGIYGVVSNFVLLFVFFSDIGLAAALVQKKEKLTRRELTTTFTIQQLLVVCLVILIILFLPLAQKVLKFDNDGLWLGRALAFSLLLASLKSIPSVLLERRLKFNLLVIPEIAETIIFNGVLVSLAYFGFGIKSFSWAVLSRGVVGLIAIYLLSPWKIGFGFEKKVASRLLRFGFPFQLNSVLAWFKDNLMDNVVALILRSPEAFGYLNWA</sequence>
<evidence type="ECO:0000313" key="9">
    <source>
        <dbReference type="Proteomes" id="UP000231579"/>
    </source>
</evidence>
<evidence type="ECO:0000256" key="4">
    <source>
        <dbReference type="ARBA" id="ARBA00022692"/>
    </source>
</evidence>
<feature type="transmembrane region" description="Helical" evidence="7">
    <location>
        <begin position="157"/>
        <end position="179"/>
    </location>
</feature>
<organism evidence="8 9">
    <name type="scientific">Candidatus Shapirobacteria bacterium CG10_big_fil_rev_8_21_14_0_10_48_15</name>
    <dbReference type="NCBI Taxonomy" id="1974484"/>
    <lineage>
        <taxon>Bacteria</taxon>
        <taxon>Candidatus Shapironibacteriota</taxon>
    </lineage>
</organism>
<comment type="similarity">
    <text evidence="2">Belongs to the polysaccharide synthase family.</text>
</comment>
<keyword evidence="5 7" id="KW-1133">Transmembrane helix</keyword>
<dbReference type="GO" id="GO:0005886">
    <property type="term" value="C:plasma membrane"/>
    <property type="evidence" value="ECO:0007669"/>
    <property type="project" value="UniProtKB-SubCell"/>
</dbReference>
<feature type="transmembrane region" description="Helical" evidence="7">
    <location>
        <begin position="99"/>
        <end position="115"/>
    </location>
</feature>
<evidence type="ECO:0000256" key="6">
    <source>
        <dbReference type="ARBA" id="ARBA00023136"/>
    </source>
</evidence>
<dbReference type="InterPro" id="IPR050833">
    <property type="entry name" value="Poly_Biosynth_Transport"/>
</dbReference>
<feature type="transmembrane region" description="Helical" evidence="7">
    <location>
        <begin position="26"/>
        <end position="48"/>
    </location>
</feature>
<comment type="caution">
    <text evidence="8">The sequence shown here is derived from an EMBL/GenBank/DDBJ whole genome shotgun (WGS) entry which is preliminary data.</text>
</comment>
<evidence type="ECO:0000256" key="2">
    <source>
        <dbReference type="ARBA" id="ARBA00007430"/>
    </source>
</evidence>
<feature type="non-terminal residue" evidence="8">
    <location>
        <position position="262"/>
    </location>
</feature>
<reference evidence="9" key="1">
    <citation type="submission" date="2017-09" db="EMBL/GenBank/DDBJ databases">
        <title>Depth-based differentiation of microbial function through sediment-hosted aquifers and enrichment of novel symbionts in the deep terrestrial subsurface.</title>
        <authorList>
            <person name="Probst A.J."/>
            <person name="Ladd B."/>
            <person name="Jarett J.K."/>
            <person name="Geller-Mcgrath D.E."/>
            <person name="Sieber C.M.K."/>
            <person name="Emerson J.B."/>
            <person name="Anantharaman K."/>
            <person name="Thomas B.C."/>
            <person name="Malmstrom R."/>
            <person name="Stieglmeier M."/>
            <person name="Klingl A."/>
            <person name="Woyke T."/>
            <person name="Ryan C.M."/>
            <person name="Banfield J.F."/>
        </authorList>
    </citation>
    <scope>NUCLEOTIDE SEQUENCE [LARGE SCALE GENOMIC DNA]</scope>
</reference>
<keyword evidence="6 7" id="KW-0472">Membrane</keyword>
<proteinExistence type="inferred from homology"/>
<evidence type="ECO:0000256" key="3">
    <source>
        <dbReference type="ARBA" id="ARBA00022475"/>
    </source>
</evidence>
<accession>A0A2M8L7Y2</accession>
<dbReference type="EMBL" id="PFEM01000003">
    <property type="protein sequence ID" value="PJE70344.1"/>
    <property type="molecule type" value="Genomic_DNA"/>
</dbReference>
<dbReference type="Pfam" id="PF13440">
    <property type="entry name" value="Polysacc_synt_3"/>
    <property type="match status" value="1"/>
</dbReference>
<gene>
    <name evidence="8" type="ORF">COU97_00065</name>
</gene>
<protein>
    <recommendedName>
        <fullName evidence="10">Polysaccharide biosynthesis protein C-terminal domain-containing protein</fullName>
    </recommendedName>
</protein>
<keyword evidence="3" id="KW-1003">Cell membrane</keyword>
<feature type="transmembrane region" description="Helical" evidence="7">
    <location>
        <begin position="127"/>
        <end position="145"/>
    </location>
</feature>
<evidence type="ECO:0000313" key="8">
    <source>
        <dbReference type="EMBL" id="PJE70344.1"/>
    </source>
</evidence>
<dbReference type="PANTHER" id="PTHR30250">
    <property type="entry name" value="PST FAMILY PREDICTED COLANIC ACID TRANSPORTER"/>
    <property type="match status" value="1"/>
</dbReference>
<evidence type="ECO:0000256" key="5">
    <source>
        <dbReference type="ARBA" id="ARBA00022989"/>
    </source>
</evidence>
<dbReference type="AlphaFoldDB" id="A0A2M8L7Y2"/>
<evidence type="ECO:0000256" key="7">
    <source>
        <dbReference type="SAM" id="Phobius"/>
    </source>
</evidence>